<name>A0A916Y7R4_9SPHN</name>
<sequence>MQAWSLQLALAEGRAEGAADRMEALLPEAAITIGAQCASGSDWIATSPIGWAG</sequence>
<protein>
    <submittedName>
        <fullName evidence="1">Uncharacterized protein</fullName>
    </submittedName>
</protein>
<reference evidence="1 2" key="1">
    <citation type="journal article" date="2014" name="Int. J. Syst. Evol. Microbiol.">
        <title>Complete genome sequence of Corynebacterium casei LMG S-19264T (=DSM 44701T), isolated from a smear-ripened cheese.</title>
        <authorList>
            <consortium name="US DOE Joint Genome Institute (JGI-PGF)"/>
            <person name="Walter F."/>
            <person name="Albersmeier A."/>
            <person name="Kalinowski J."/>
            <person name="Ruckert C."/>
        </authorList>
    </citation>
    <scope>NUCLEOTIDE SEQUENCE [LARGE SCALE GENOMIC DNA]</scope>
    <source>
        <strain evidence="1 2">CGMCC 1.15358</strain>
    </source>
</reference>
<keyword evidence="2" id="KW-1185">Reference proteome</keyword>
<dbReference type="EMBL" id="BMIO01000001">
    <property type="protein sequence ID" value="GGD33818.1"/>
    <property type="molecule type" value="Genomic_DNA"/>
</dbReference>
<organism evidence="1 2">
    <name type="scientific">Croceicoccus pelagius</name>
    <dbReference type="NCBI Taxonomy" id="1703341"/>
    <lineage>
        <taxon>Bacteria</taxon>
        <taxon>Pseudomonadati</taxon>
        <taxon>Pseudomonadota</taxon>
        <taxon>Alphaproteobacteria</taxon>
        <taxon>Sphingomonadales</taxon>
        <taxon>Erythrobacteraceae</taxon>
        <taxon>Croceicoccus</taxon>
    </lineage>
</organism>
<dbReference type="RefSeq" id="WP_156521765.1">
    <property type="nucleotide sequence ID" value="NZ_BMIO01000001.1"/>
</dbReference>
<comment type="caution">
    <text evidence="1">The sequence shown here is derived from an EMBL/GenBank/DDBJ whole genome shotgun (WGS) entry which is preliminary data.</text>
</comment>
<proteinExistence type="predicted"/>
<evidence type="ECO:0000313" key="2">
    <source>
        <dbReference type="Proteomes" id="UP000598997"/>
    </source>
</evidence>
<accession>A0A916Y7R4</accession>
<gene>
    <name evidence="1" type="ORF">GCM10010989_04980</name>
</gene>
<dbReference type="AlphaFoldDB" id="A0A916Y7R4"/>
<dbReference type="Proteomes" id="UP000598997">
    <property type="component" value="Unassembled WGS sequence"/>
</dbReference>
<evidence type="ECO:0000313" key="1">
    <source>
        <dbReference type="EMBL" id="GGD33818.1"/>
    </source>
</evidence>